<accession>A0A0V1N9C5</accession>
<dbReference type="Proteomes" id="UP000054843">
    <property type="component" value="Unassembled WGS sequence"/>
</dbReference>
<evidence type="ECO:0000256" key="1">
    <source>
        <dbReference type="SAM" id="SignalP"/>
    </source>
</evidence>
<evidence type="ECO:0000313" key="2">
    <source>
        <dbReference type="EMBL" id="KRZ80601.1"/>
    </source>
</evidence>
<organism evidence="2 3">
    <name type="scientific">Trichinella papuae</name>
    <dbReference type="NCBI Taxonomy" id="268474"/>
    <lineage>
        <taxon>Eukaryota</taxon>
        <taxon>Metazoa</taxon>
        <taxon>Ecdysozoa</taxon>
        <taxon>Nematoda</taxon>
        <taxon>Enoplea</taxon>
        <taxon>Dorylaimia</taxon>
        <taxon>Trichinellida</taxon>
        <taxon>Trichinellidae</taxon>
        <taxon>Trichinella</taxon>
    </lineage>
</organism>
<keyword evidence="1" id="KW-0732">Signal</keyword>
<dbReference type="OrthoDB" id="5915711at2759"/>
<protein>
    <submittedName>
        <fullName evidence="2">Uncharacterized protein</fullName>
    </submittedName>
</protein>
<evidence type="ECO:0000313" key="3">
    <source>
        <dbReference type="Proteomes" id="UP000054843"/>
    </source>
</evidence>
<sequence>LENLKSKMFASLFLFVALFQVLPSACWYRTIDYYTNSLQNSLFALPNGIGRFEKPLYNDRNPCEAVAVIGAWQLQWLEESNIQTLQRANIEEVLKDAIVDALQSSFKPSEFGKCEVMLKLFVERNVNRM</sequence>
<keyword evidence="3" id="KW-1185">Reference proteome</keyword>
<name>A0A0V1N9C5_9BILA</name>
<dbReference type="AlphaFoldDB" id="A0A0V1N9C5"/>
<gene>
    <name evidence="2" type="ORF">T10_10898</name>
</gene>
<feature type="non-terminal residue" evidence="2">
    <location>
        <position position="1"/>
    </location>
</feature>
<proteinExistence type="predicted"/>
<reference evidence="2 3" key="1">
    <citation type="submission" date="2015-01" db="EMBL/GenBank/DDBJ databases">
        <title>Evolution of Trichinella species and genotypes.</title>
        <authorList>
            <person name="Korhonen P.K."/>
            <person name="Edoardo P."/>
            <person name="Giuseppe L.R."/>
            <person name="Gasser R.B."/>
        </authorList>
    </citation>
    <scope>NUCLEOTIDE SEQUENCE [LARGE SCALE GENOMIC DNA]</scope>
    <source>
        <strain evidence="2">ISS1980</strain>
    </source>
</reference>
<comment type="caution">
    <text evidence="2">The sequence shown here is derived from an EMBL/GenBank/DDBJ whole genome shotgun (WGS) entry which is preliminary data.</text>
</comment>
<feature type="chain" id="PRO_5006883220" evidence="1">
    <location>
        <begin position="29"/>
        <end position="129"/>
    </location>
</feature>
<dbReference type="EMBL" id="JYDO01000002">
    <property type="protein sequence ID" value="KRZ80601.1"/>
    <property type="molecule type" value="Genomic_DNA"/>
</dbReference>
<feature type="signal peptide" evidence="1">
    <location>
        <begin position="1"/>
        <end position="28"/>
    </location>
</feature>